<protein>
    <submittedName>
        <fullName evidence="1">Uncharacterized protein</fullName>
    </submittedName>
</protein>
<gene>
    <name evidence="1" type="ORF">SAMN04489793_3255</name>
</gene>
<dbReference type="AlphaFoldDB" id="A0A1H4VLS7"/>
<organism evidence="1 2">
    <name type="scientific">Tsukamurella tyrosinosolvens</name>
    <dbReference type="NCBI Taxonomy" id="57704"/>
    <lineage>
        <taxon>Bacteria</taxon>
        <taxon>Bacillati</taxon>
        <taxon>Actinomycetota</taxon>
        <taxon>Actinomycetes</taxon>
        <taxon>Mycobacteriales</taxon>
        <taxon>Tsukamurellaceae</taxon>
        <taxon>Tsukamurella</taxon>
    </lineage>
</organism>
<accession>A0A1H4VLS7</accession>
<evidence type="ECO:0000313" key="2">
    <source>
        <dbReference type="Proteomes" id="UP000182241"/>
    </source>
</evidence>
<proteinExistence type="predicted"/>
<reference evidence="2" key="1">
    <citation type="submission" date="2016-10" db="EMBL/GenBank/DDBJ databases">
        <authorList>
            <person name="Varghese N."/>
            <person name="Submissions S."/>
        </authorList>
    </citation>
    <scope>NUCLEOTIDE SEQUENCE [LARGE SCALE GENOMIC DNA]</scope>
    <source>
        <strain evidence="2">DSM 44234</strain>
    </source>
</reference>
<dbReference type="Proteomes" id="UP000182241">
    <property type="component" value="Unassembled WGS sequence"/>
</dbReference>
<dbReference type="EMBL" id="FNSA01000003">
    <property type="protein sequence ID" value="SEC81391.1"/>
    <property type="molecule type" value="Genomic_DNA"/>
</dbReference>
<name>A0A1H4VLS7_TSUTY</name>
<evidence type="ECO:0000313" key="1">
    <source>
        <dbReference type="EMBL" id="SEC81391.1"/>
    </source>
</evidence>
<dbReference type="STRING" id="57704.SAMN04489793_3255"/>
<sequence>MFNERTAPHDLCQMLGHTPEPERIDETGADVKCGRCGLRWHESRDGESTNIR</sequence>
<keyword evidence="2" id="KW-1185">Reference proteome</keyword>